<dbReference type="SUPFAM" id="SSF54373">
    <property type="entry name" value="FAD-linked reductases, C-terminal domain"/>
    <property type="match status" value="1"/>
</dbReference>
<dbReference type="OMA" id="PHSDAYN"/>
<feature type="domain" description="Amine oxidase" evidence="1">
    <location>
        <begin position="18"/>
        <end position="479"/>
    </location>
</feature>
<reference evidence="2 3" key="1">
    <citation type="submission" date="2018-05" db="EMBL/GenBank/DDBJ databases">
        <title>Draft genome sequence of Scytalidium lignicola DSM 105466, a ubiquitous saprotrophic fungus.</title>
        <authorList>
            <person name="Buettner E."/>
            <person name="Gebauer A.M."/>
            <person name="Hofrichter M."/>
            <person name="Liers C."/>
            <person name="Kellner H."/>
        </authorList>
    </citation>
    <scope>NUCLEOTIDE SEQUENCE [LARGE SCALE GENOMIC DNA]</scope>
    <source>
        <strain evidence="2 3">DSM 105466</strain>
    </source>
</reference>
<dbReference type="Proteomes" id="UP000258309">
    <property type="component" value="Unassembled WGS sequence"/>
</dbReference>
<dbReference type="PANTHER" id="PTHR10742:SF414">
    <property type="entry name" value="CONTAINING AMINE OXIDASE, PUTATIVE (AFU_ORTHOLOGUE AFUA_3G12150)-RELATED"/>
    <property type="match status" value="1"/>
</dbReference>
<gene>
    <name evidence="2" type="ORF">B7463_g9183</name>
</gene>
<protein>
    <recommendedName>
        <fullName evidence="1">Amine oxidase domain-containing protein</fullName>
    </recommendedName>
</protein>
<dbReference type="GO" id="GO:0006338">
    <property type="term" value="P:chromatin remodeling"/>
    <property type="evidence" value="ECO:0007669"/>
    <property type="project" value="TreeGrafter"/>
</dbReference>
<evidence type="ECO:0000259" key="1">
    <source>
        <dbReference type="Pfam" id="PF01593"/>
    </source>
</evidence>
<feature type="non-terminal residue" evidence="2">
    <location>
        <position position="506"/>
    </location>
</feature>
<feature type="non-terminal residue" evidence="2">
    <location>
        <position position="1"/>
    </location>
</feature>
<dbReference type="InterPro" id="IPR050281">
    <property type="entry name" value="Flavin_monoamine_oxidase"/>
</dbReference>
<dbReference type="Gene3D" id="3.50.50.60">
    <property type="entry name" value="FAD/NAD(P)-binding domain"/>
    <property type="match status" value="1"/>
</dbReference>
<accession>A0A3E2H190</accession>
<dbReference type="EMBL" id="NCSJ02000220">
    <property type="protein sequence ID" value="RFU27158.1"/>
    <property type="molecule type" value="Genomic_DNA"/>
</dbReference>
<evidence type="ECO:0000313" key="2">
    <source>
        <dbReference type="EMBL" id="RFU27158.1"/>
    </source>
</evidence>
<dbReference type="GO" id="GO:0016491">
    <property type="term" value="F:oxidoreductase activity"/>
    <property type="evidence" value="ECO:0007669"/>
    <property type="project" value="InterPro"/>
</dbReference>
<comment type="caution">
    <text evidence="2">The sequence shown here is derived from an EMBL/GenBank/DDBJ whole genome shotgun (WGS) entry which is preliminary data.</text>
</comment>
<dbReference type="InterPro" id="IPR036188">
    <property type="entry name" value="FAD/NAD-bd_sf"/>
</dbReference>
<proteinExistence type="predicted"/>
<evidence type="ECO:0000313" key="3">
    <source>
        <dbReference type="Proteomes" id="UP000258309"/>
    </source>
</evidence>
<dbReference type="SUPFAM" id="SSF51905">
    <property type="entry name" value="FAD/NAD(P)-binding domain"/>
    <property type="match status" value="1"/>
</dbReference>
<name>A0A3E2H190_SCYLI</name>
<dbReference type="InterPro" id="IPR002937">
    <property type="entry name" value="Amino_oxidase"/>
</dbReference>
<dbReference type="GO" id="GO:0003682">
    <property type="term" value="F:chromatin binding"/>
    <property type="evidence" value="ECO:0007669"/>
    <property type="project" value="TreeGrafter"/>
</dbReference>
<keyword evidence="3" id="KW-1185">Reference proteome</keyword>
<dbReference type="STRING" id="5539.A0A3E2H190"/>
<dbReference type="OrthoDB" id="5046242at2759"/>
<sequence length="506" mass="55806">MTTFPANEVSVAIIGAGISGLRCADILLRSGVKVKIYEARNRIGGRVHHIPFGGHLVDLGANWIHSPNGSPIKKLAEHVKAVTFPRPKNQAIVGSDGKRKSDAVAIWMHEKRLEVIEKASKYSSECSQEIDANASLMDFFKDEISKELSNKPEILQDMLNEAQRWGQMVGEPVDQQSLKFLCIEEGPGGTDLFVASSYQDILALISKLVLEKNAVKLGAEVKQIISETTSKGRSIAIKTVDGTRDTFDEVVVTCPLGWLKQNKESAFSPALPPRLSQAIDNINYGRLEKIYVSFPAAFWLDSSESNNKPPCFTHFHDPSYVSHPSTIPSNLIAISLAHLPRAATQPTLLFYMHGPCTTRLLSSVKNHSPHSDAYNTILEEFIHPYYSRMPGYSPNNPSCKPISYRCTMWQFDRFAGCGSYSHFQKGVENAAEDVEVIREAGGMGDTRGVWLAGEHTAPFGSMATTTGAYISGERVAERICRKRGVVVVKEIETDRLTSAPRNEVDP</sequence>
<dbReference type="GO" id="GO:0050660">
    <property type="term" value="F:flavin adenine dinucleotide binding"/>
    <property type="evidence" value="ECO:0007669"/>
    <property type="project" value="TreeGrafter"/>
</dbReference>
<dbReference type="Pfam" id="PF01593">
    <property type="entry name" value="Amino_oxidase"/>
    <property type="match status" value="1"/>
</dbReference>
<dbReference type="PANTHER" id="PTHR10742">
    <property type="entry name" value="FLAVIN MONOAMINE OXIDASE"/>
    <property type="match status" value="1"/>
</dbReference>
<organism evidence="2 3">
    <name type="scientific">Scytalidium lignicola</name>
    <name type="common">Hyphomycete</name>
    <dbReference type="NCBI Taxonomy" id="5539"/>
    <lineage>
        <taxon>Eukaryota</taxon>
        <taxon>Fungi</taxon>
        <taxon>Dikarya</taxon>
        <taxon>Ascomycota</taxon>
        <taxon>Pezizomycotina</taxon>
        <taxon>Leotiomycetes</taxon>
        <taxon>Leotiomycetes incertae sedis</taxon>
        <taxon>Scytalidium</taxon>
    </lineage>
</organism>
<dbReference type="AlphaFoldDB" id="A0A3E2H190"/>
<dbReference type="PRINTS" id="PR00419">
    <property type="entry name" value="ADXRDTASE"/>
</dbReference>
<dbReference type="Gene3D" id="3.90.660.10">
    <property type="match status" value="1"/>
</dbReference>